<dbReference type="STRING" id="1367852.SAMN05216516_105140"/>
<protein>
    <submittedName>
        <fullName evidence="1">Uncharacterized protein</fullName>
    </submittedName>
</protein>
<gene>
    <name evidence="1" type="ORF">SAMN05216516_105140</name>
</gene>
<accession>A0A1I4Y297</accession>
<evidence type="ECO:0000313" key="1">
    <source>
        <dbReference type="EMBL" id="SFN31793.1"/>
    </source>
</evidence>
<keyword evidence="2" id="KW-1185">Reference proteome</keyword>
<dbReference type="Proteomes" id="UP000242222">
    <property type="component" value="Unassembled WGS sequence"/>
</dbReference>
<dbReference type="AlphaFoldDB" id="A0A1I4Y297"/>
<evidence type="ECO:0000313" key="2">
    <source>
        <dbReference type="Proteomes" id="UP000242222"/>
    </source>
</evidence>
<name>A0A1I4Y297_9GAMM</name>
<organism evidence="1 2">
    <name type="scientific">Izhakiella capsodis</name>
    <dbReference type="NCBI Taxonomy" id="1367852"/>
    <lineage>
        <taxon>Bacteria</taxon>
        <taxon>Pseudomonadati</taxon>
        <taxon>Pseudomonadota</taxon>
        <taxon>Gammaproteobacteria</taxon>
        <taxon>Enterobacterales</taxon>
        <taxon>Erwiniaceae</taxon>
        <taxon>Izhakiella</taxon>
    </lineage>
</organism>
<reference evidence="2" key="1">
    <citation type="submission" date="2016-10" db="EMBL/GenBank/DDBJ databases">
        <authorList>
            <person name="Varghese N."/>
            <person name="Submissions S."/>
        </authorList>
    </citation>
    <scope>NUCLEOTIDE SEQUENCE [LARGE SCALE GENOMIC DNA]</scope>
    <source>
        <strain evidence="2">N6PO6</strain>
    </source>
</reference>
<dbReference type="EMBL" id="FOVC01000005">
    <property type="protein sequence ID" value="SFN31793.1"/>
    <property type="molecule type" value="Genomic_DNA"/>
</dbReference>
<proteinExistence type="predicted"/>
<sequence length="37" mass="4431">MRQLNLVTKVCIRSRRDKVCVASKIYYLIFTNTCHQE</sequence>